<dbReference type="AlphaFoldDB" id="A0A6C0ENU0"/>
<sequence length="77" mass="8370">MSSENQVVPDTKETMPVSTAPQEQTKLVNATIADQHIALNVLVGFIGVAQRRGTFALDESAKIYECVKMFQGTVDSN</sequence>
<accession>A0A6C0ENU0</accession>
<feature type="region of interest" description="Disordered" evidence="1">
    <location>
        <begin position="1"/>
        <end position="22"/>
    </location>
</feature>
<evidence type="ECO:0000256" key="1">
    <source>
        <dbReference type="SAM" id="MobiDB-lite"/>
    </source>
</evidence>
<dbReference type="EMBL" id="MN738895">
    <property type="protein sequence ID" value="QHT30331.1"/>
    <property type="molecule type" value="Genomic_DNA"/>
</dbReference>
<proteinExistence type="predicted"/>
<reference evidence="2" key="1">
    <citation type="journal article" date="2020" name="Nature">
        <title>Giant virus diversity and host interactions through global metagenomics.</title>
        <authorList>
            <person name="Schulz F."/>
            <person name="Roux S."/>
            <person name="Paez-Espino D."/>
            <person name="Jungbluth S."/>
            <person name="Walsh D.A."/>
            <person name="Denef V.J."/>
            <person name="McMahon K.D."/>
            <person name="Konstantinidis K.T."/>
            <person name="Eloe-Fadrosh E.A."/>
            <person name="Kyrpides N.C."/>
            <person name="Woyke T."/>
        </authorList>
    </citation>
    <scope>NUCLEOTIDE SEQUENCE</scope>
    <source>
        <strain evidence="2">GVMAG-M-3300009149-34</strain>
    </source>
</reference>
<name>A0A6C0ENU0_9ZZZZ</name>
<evidence type="ECO:0000313" key="2">
    <source>
        <dbReference type="EMBL" id="QHT30331.1"/>
    </source>
</evidence>
<organism evidence="2">
    <name type="scientific">viral metagenome</name>
    <dbReference type="NCBI Taxonomy" id="1070528"/>
    <lineage>
        <taxon>unclassified sequences</taxon>
        <taxon>metagenomes</taxon>
        <taxon>organismal metagenomes</taxon>
    </lineage>
</organism>
<protein>
    <submittedName>
        <fullName evidence="2">Uncharacterized protein</fullName>
    </submittedName>
</protein>